<comment type="subcellular location">
    <subcellularLocation>
        <location evidence="1">Cell membrane</location>
        <topology evidence="1">Multi-pass membrane protein</topology>
    </subcellularLocation>
</comment>
<dbReference type="PANTHER" id="PTHR40043:SF1">
    <property type="entry name" value="UPF0719 INNER MEMBRANE PROTEIN YJFL"/>
    <property type="match status" value="1"/>
</dbReference>
<accession>A0A2M9ZMT5</accession>
<gene>
    <name evidence="8" type="ORF">CH360_07910</name>
    <name evidence="9" type="ORF">CH373_10165</name>
</gene>
<dbReference type="Proteomes" id="UP000231962">
    <property type="component" value="Unassembled WGS sequence"/>
</dbReference>
<dbReference type="EMBL" id="NPDY01000005">
    <property type="protein sequence ID" value="PJZ70135.1"/>
    <property type="molecule type" value="Genomic_DNA"/>
</dbReference>
<organism evidence="9 11">
    <name type="scientific">Leptospira perolatii</name>
    <dbReference type="NCBI Taxonomy" id="2023191"/>
    <lineage>
        <taxon>Bacteria</taxon>
        <taxon>Pseudomonadati</taxon>
        <taxon>Spirochaetota</taxon>
        <taxon>Spirochaetia</taxon>
        <taxon>Leptospirales</taxon>
        <taxon>Leptospiraceae</taxon>
        <taxon>Leptospira</taxon>
    </lineage>
</organism>
<dbReference type="GO" id="GO:0005886">
    <property type="term" value="C:plasma membrane"/>
    <property type="evidence" value="ECO:0007669"/>
    <property type="project" value="UniProtKB-SubCell"/>
</dbReference>
<dbReference type="OrthoDB" id="344761at2"/>
<dbReference type="Proteomes" id="UP000231990">
    <property type="component" value="Unassembled WGS sequence"/>
</dbReference>
<proteinExistence type="inferred from homology"/>
<feature type="transmembrane region" description="Helical" evidence="7">
    <location>
        <begin position="6"/>
        <end position="28"/>
    </location>
</feature>
<evidence type="ECO:0000256" key="5">
    <source>
        <dbReference type="ARBA" id="ARBA00022989"/>
    </source>
</evidence>
<feature type="transmembrane region" description="Helical" evidence="7">
    <location>
        <begin position="84"/>
        <end position="104"/>
    </location>
</feature>
<feature type="transmembrane region" description="Helical" evidence="7">
    <location>
        <begin position="247"/>
        <end position="266"/>
    </location>
</feature>
<evidence type="ECO:0000256" key="6">
    <source>
        <dbReference type="ARBA" id="ARBA00023136"/>
    </source>
</evidence>
<sequence>MDFVWKYLSLLGKDLAFFALGFFVFYLGKKFKDWLEPKKLDEELVRSDNSALALSLSGFYLGIIIIFITVVSDPGSVNDLKGDLIQVGAYSLLGVLLLLLSQKINDGLILIRIDAEEEIYEKKNLAVGTVLFGGTIASSFFIAAALNGNISSKVFPNGIGLGLPPLVERTLEGMILSVLFFAIGQVAIVLFSFYYKLWIPYNLKEELEGKQNLAAGTAFAGALIAIGILLTRALFKEFTSFSQTSILLLMDLVIAFIVVPVLHYFADWVILPGSTLKQEIHNDQNFGAGLLEAVVLIAFSSIIFFAV</sequence>
<feature type="transmembrane region" description="Helical" evidence="7">
    <location>
        <begin position="174"/>
        <end position="195"/>
    </location>
</feature>
<dbReference type="InterPro" id="IPR007140">
    <property type="entry name" value="DUF350"/>
</dbReference>
<protein>
    <recommendedName>
        <fullName evidence="12">DUF350 domain-containing protein</fullName>
    </recommendedName>
</protein>
<evidence type="ECO:0000256" key="7">
    <source>
        <dbReference type="SAM" id="Phobius"/>
    </source>
</evidence>
<dbReference type="AlphaFoldDB" id="A0A2M9ZMT5"/>
<keyword evidence="4 7" id="KW-0812">Transmembrane</keyword>
<dbReference type="Pfam" id="PF03994">
    <property type="entry name" value="DUF350"/>
    <property type="match status" value="2"/>
</dbReference>
<dbReference type="PANTHER" id="PTHR40043">
    <property type="entry name" value="UPF0719 INNER MEMBRANE PROTEIN YJFL"/>
    <property type="match status" value="1"/>
</dbReference>
<evidence type="ECO:0000256" key="1">
    <source>
        <dbReference type="ARBA" id="ARBA00004651"/>
    </source>
</evidence>
<comment type="caution">
    <text evidence="9">The sequence shown here is derived from an EMBL/GenBank/DDBJ whole genome shotgun (WGS) entry which is preliminary data.</text>
</comment>
<feature type="transmembrane region" description="Helical" evidence="7">
    <location>
        <begin position="49"/>
        <end position="72"/>
    </location>
</feature>
<feature type="transmembrane region" description="Helical" evidence="7">
    <location>
        <begin position="215"/>
        <end position="235"/>
    </location>
</feature>
<name>A0A2M9ZMT5_9LEPT</name>
<reference evidence="10 11" key="1">
    <citation type="submission" date="2017-07" db="EMBL/GenBank/DDBJ databases">
        <title>Leptospira spp. isolated from tropical soils.</title>
        <authorList>
            <person name="Thibeaux R."/>
            <person name="Iraola G."/>
            <person name="Ferres I."/>
            <person name="Bierque E."/>
            <person name="Girault D."/>
            <person name="Soupe-Gilbert M.-E."/>
            <person name="Picardeau M."/>
            <person name="Goarant C."/>
        </authorList>
    </citation>
    <scope>NUCLEOTIDE SEQUENCE [LARGE SCALE GENOMIC DNA]</scope>
    <source>
        <strain evidence="9 11">FH1-B-B1</strain>
        <strain evidence="8 10">FH1-B-C1</strain>
    </source>
</reference>
<keyword evidence="5 7" id="KW-1133">Transmembrane helix</keyword>
<keyword evidence="6 7" id="KW-0472">Membrane</keyword>
<evidence type="ECO:0008006" key="12">
    <source>
        <dbReference type="Google" id="ProtNLM"/>
    </source>
</evidence>
<dbReference type="EMBL" id="NPDZ01000005">
    <property type="protein sequence ID" value="PJZ73324.1"/>
    <property type="molecule type" value="Genomic_DNA"/>
</dbReference>
<evidence type="ECO:0000256" key="2">
    <source>
        <dbReference type="ARBA" id="ARBA00005779"/>
    </source>
</evidence>
<evidence type="ECO:0000313" key="8">
    <source>
        <dbReference type="EMBL" id="PJZ70135.1"/>
    </source>
</evidence>
<evidence type="ECO:0000313" key="11">
    <source>
        <dbReference type="Proteomes" id="UP000231990"/>
    </source>
</evidence>
<dbReference type="RefSeq" id="WP_100713472.1">
    <property type="nucleotide sequence ID" value="NZ_NPDY01000005.1"/>
</dbReference>
<comment type="similarity">
    <text evidence="2">Belongs to the UPF0719 family.</text>
</comment>
<keyword evidence="3" id="KW-1003">Cell membrane</keyword>
<feature type="transmembrane region" description="Helical" evidence="7">
    <location>
        <begin position="286"/>
        <end position="306"/>
    </location>
</feature>
<evidence type="ECO:0000313" key="10">
    <source>
        <dbReference type="Proteomes" id="UP000231962"/>
    </source>
</evidence>
<keyword evidence="10" id="KW-1185">Reference proteome</keyword>
<evidence type="ECO:0000256" key="3">
    <source>
        <dbReference type="ARBA" id="ARBA00022475"/>
    </source>
</evidence>
<evidence type="ECO:0000313" key="9">
    <source>
        <dbReference type="EMBL" id="PJZ73324.1"/>
    </source>
</evidence>
<feature type="transmembrane region" description="Helical" evidence="7">
    <location>
        <begin position="125"/>
        <end position="144"/>
    </location>
</feature>
<evidence type="ECO:0000256" key="4">
    <source>
        <dbReference type="ARBA" id="ARBA00022692"/>
    </source>
</evidence>